<feature type="chain" id="PRO_5038361877" description="Lipoprotein" evidence="2">
    <location>
        <begin position="19"/>
        <end position="160"/>
    </location>
</feature>
<feature type="compositionally biased region" description="Basic and acidic residues" evidence="1">
    <location>
        <begin position="136"/>
        <end position="148"/>
    </location>
</feature>
<gene>
    <name evidence="3" type="ORF">IAG42_19490</name>
</gene>
<accession>A0A7H1BJC2</accession>
<evidence type="ECO:0008006" key="5">
    <source>
        <dbReference type="Google" id="ProtNLM"/>
    </source>
</evidence>
<name>A0A7H1BJC2_9ACTN</name>
<feature type="region of interest" description="Disordered" evidence="1">
    <location>
        <begin position="21"/>
        <end position="66"/>
    </location>
</feature>
<organism evidence="3 4">
    <name type="scientific">Streptomyces xanthii</name>
    <dbReference type="NCBI Taxonomy" id="2768069"/>
    <lineage>
        <taxon>Bacteria</taxon>
        <taxon>Bacillati</taxon>
        <taxon>Actinomycetota</taxon>
        <taxon>Actinomycetes</taxon>
        <taxon>Kitasatosporales</taxon>
        <taxon>Streptomycetaceae</taxon>
        <taxon>Streptomyces</taxon>
    </lineage>
</organism>
<evidence type="ECO:0000313" key="3">
    <source>
        <dbReference type="EMBL" id="QNS08827.1"/>
    </source>
</evidence>
<dbReference type="PROSITE" id="PS51257">
    <property type="entry name" value="PROKAR_LIPOPROTEIN"/>
    <property type="match status" value="1"/>
</dbReference>
<evidence type="ECO:0000256" key="2">
    <source>
        <dbReference type="SAM" id="SignalP"/>
    </source>
</evidence>
<feature type="compositionally biased region" description="Basic and acidic residues" evidence="1">
    <location>
        <begin position="113"/>
        <end position="125"/>
    </location>
</feature>
<proteinExistence type="predicted"/>
<evidence type="ECO:0000313" key="4">
    <source>
        <dbReference type="Proteomes" id="UP000516428"/>
    </source>
</evidence>
<dbReference type="AlphaFoldDB" id="A0A7H1BJC2"/>
<keyword evidence="2" id="KW-0732">Signal</keyword>
<dbReference type="EMBL" id="CP061281">
    <property type="protein sequence ID" value="QNS08827.1"/>
    <property type="molecule type" value="Genomic_DNA"/>
</dbReference>
<dbReference type="Proteomes" id="UP000516428">
    <property type="component" value="Chromosome"/>
</dbReference>
<feature type="signal peptide" evidence="2">
    <location>
        <begin position="1"/>
        <end position="18"/>
    </location>
</feature>
<evidence type="ECO:0000256" key="1">
    <source>
        <dbReference type="SAM" id="MobiDB-lite"/>
    </source>
</evidence>
<protein>
    <recommendedName>
        <fullName evidence="5">Lipoprotein</fullName>
    </recommendedName>
</protein>
<feature type="compositionally biased region" description="Low complexity" evidence="1">
    <location>
        <begin position="36"/>
        <end position="45"/>
    </location>
</feature>
<reference evidence="3 4" key="1">
    <citation type="submission" date="2020-09" db="EMBL/GenBank/DDBJ databases">
        <title>A novel species.</title>
        <authorList>
            <person name="Gao J."/>
        </authorList>
    </citation>
    <scope>NUCLEOTIDE SEQUENCE [LARGE SCALE GENOMIC DNA]</scope>
    <source>
        <strain evidence="3 4">CRXT-Y-14</strain>
    </source>
</reference>
<dbReference type="KEGG" id="sxn:IAG42_19490"/>
<feature type="region of interest" description="Disordered" evidence="1">
    <location>
        <begin position="111"/>
        <end position="160"/>
    </location>
</feature>
<keyword evidence="4" id="KW-1185">Reference proteome</keyword>
<sequence length="160" mass="15316">MRNVRIVAGAAAVVAALAVTGCSSDSGGGKKDRGSDSGSSSSADGGSTGGSSGSAGSVKDTEGIWSATSGGQPVVLVVGGKQASLSTGDGHLCSGTVSDGAAPTFVLKCADGSTDRTTGKVESNDGKSMQVSWDGGKTDAFTKSEDGKLPTGLPSGLPTG</sequence>